<evidence type="ECO:0000313" key="2">
    <source>
        <dbReference type="Proteomes" id="UP000299102"/>
    </source>
</evidence>
<sequence>MTCERWNMPGVILSVNCASRSHISYSLASASAPVGYGGTKAPLSHRAGRSFSVISYGPCEPRAWTLLRAGCLYKYTMSYVYRWHALSVVISP</sequence>
<accession>A0A4C1U7K0</accession>
<evidence type="ECO:0000313" key="1">
    <source>
        <dbReference type="EMBL" id="GBP22301.1"/>
    </source>
</evidence>
<dbReference type="AlphaFoldDB" id="A0A4C1U7K0"/>
<proteinExistence type="predicted"/>
<keyword evidence="2" id="KW-1185">Reference proteome</keyword>
<gene>
    <name evidence="1" type="ORF">EVAR_22587_1</name>
</gene>
<organism evidence="1 2">
    <name type="scientific">Eumeta variegata</name>
    <name type="common">Bagworm moth</name>
    <name type="synonym">Eumeta japonica</name>
    <dbReference type="NCBI Taxonomy" id="151549"/>
    <lineage>
        <taxon>Eukaryota</taxon>
        <taxon>Metazoa</taxon>
        <taxon>Ecdysozoa</taxon>
        <taxon>Arthropoda</taxon>
        <taxon>Hexapoda</taxon>
        <taxon>Insecta</taxon>
        <taxon>Pterygota</taxon>
        <taxon>Neoptera</taxon>
        <taxon>Endopterygota</taxon>
        <taxon>Lepidoptera</taxon>
        <taxon>Glossata</taxon>
        <taxon>Ditrysia</taxon>
        <taxon>Tineoidea</taxon>
        <taxon>Psychidae</taxon>
        <taxon>Oiketicinae</taxon>
        <taxon>Eumeta</taxon>
    </lineage>
</organism>
<dbReference type="EMBL" id="BGZK01000138">
    <property type="protein sequence ID" value="GBP22301.1"/>
    <property type="molecule type" value="Genomic_DNA"/>
</dbReference>
<reference evidence="1 2" key="1">
    <citation type="journal article" date="2019" name="Commun. Biol.">
        <title>The bagworm genome reveals a unique fibroin gene that provides high tensile strength.</title>
        <authorList>
            <person name="Kono N."/>
            <person name="Nakamura H."/>
            <person name="Ohtoshi R."/>
            <person name="Tomita M."/>
            <person name="Numata K."/>
            <person name="Arakawa K."/>
        </authorList>
    </citation>
    <scope>NUCLEOTIDE SEQUENCE [LARGE SCALE GENOMIC DNA]</scope>
</reference>
<name>A0A4C1U7K0_EUMVA</name>
<protein>
    <submittedName>
        <fullName evidence="1">Uncharacterized protein</fullName>
    </submittedName>
</protein>
<dbReference type="Proteomes" id="UP000299102">
    <property type="component" value="Unassembled WGS sequence"/>
</dbReference>
<comment type="caution">
    <text evidence="1">The sequence shown here is derived from an EMBL/GenBank/DDBJ whole genome shotgun (WGS) entry which is preliminary data.</text>
</comment>